<gene>
    <name evidence="2" type="ORF">MERR_LOCUS43920</name>
</gene>
<sequence length="231" mass="26109">MKQEADADSVSLRELTRLFTTNDKAEWSEIYTLGLTPCFAALVIMASHNWIPSTHRNHVSEERAKLIYKLYKGIRVHFGQLIYDQVMSMTRFQVNESRWLVFPRIIYGVLQMQDPLPLIAGDSICRPLHYHKDKRSGKEYLKREEDKKKKESKASASRVRPSTAPATESTSEGFITVDLGSVRFPTPPLQPAAAIQALGDMVYTLHTFTEVVQGLLANLQGGEQDEPGDEN</sequence>
<feature type="region of interest" description="Disordered" evidence="1">
    <location>
        <begin position="136"/>
        <end position="170"/>
    </location>
</feature>
<evidence type="ECO:0000313" key="2">
    <source>
        <dbReference type="EMBL" id="CAA7056684.1"/>
    </source>
</evidence>
<name>A0A6D2KWY2_9BRAS</name>
<feature type="compositionally biased region" description="Basic and acidic residues" evidence="1">
    <location>
        <begin position="136"/>
        <end position="153"/>
    </location>
</feature>
<dbReference type="OrthoDB" id="1102012at2759"/>
<dbReference type="EMBL" id="CACVBM020001651">
    <property type="protein sequence ID" value="CAA7056684.1"/>
    <property type="molecule type" value="Genomic_DNA"/>
</dbReference>
<dbReference type="Proteomes" id="UP000467841">
    <property type="component" value="Unassembled WGS sequence"/>
</dbReference>
<organism evidence="2 3">
    <name type="scientific">Microthlaspi erraticum</name>
    <dbReference type="NCBI Taxonomy" id="1685480"/>
    <lineage>
        <taxon>Eukaryota</taxon>
        <taxon>Viridiplantae</taxon>
        <taxon>Streptophyta</taxon>
        <taxon>Embryophyta</taxon>
        <taxon>Tracheophyta</taxon>
        <taxon>Spermatophyta</taxon>
        <taxon>Magnoliopsida</taxon>
        <taxon>eudicotyledons</taxon>
        <taxon>Gunneridae</taxon>
        <taxon>Pentapetalae</taxon>
        <taxon>rosids</taxon>
        <taxon>malvids</taxon>
        <taxon>Brassicales</taxon>
        <taxon>Brassicaceae</taxon>
        <taxon>Coluteocarpeae</taxon>
        <taxon>Microthlaspi</taxon>
    </lineage>
</organism>
<comment type="caution">
    <text evidence="2">The sequence shown here is derived from an EMBL/GenBank/DDBJ whole genome shotgun (WGS) entry which is preliminary data.</text>
</comment>
<evidence type="ECO:0000256" key="1">
    <source>
        <dbReference type="SAM" id="MobiDB-lite"/>
    </source>
</evidence>
<keyword evidence="3" id="KW-1185">Reference proteome</keyword>
<proteinExistence type="predicted"/>
<protein>
    <submittedName>
        <fullName evidence="2">Uncharacterized protein</fullName>
    </submittedName>
</protein>
<dbReference type="AlphaFoldDB" id="A0A6D2KWY2"/>
<accession>A0A6D2KWY2</accession>
<reference evidence="2" key="1">
    <citation type="submission" date="2020-01" db="EMBL/GenBank/DDBJ databases">
        <authorList>
            <person name="Mishra B."/>
        </authorList>
    </citation>
    <scope>NUCLEOTIDE SEQUENCE [LARGE SCALE GENOMIC DNA]</scope>
</reference>
<evidence type="ECO:0000313" key="3">
    <source>
        <dbReference type="Proteomes" id="UP000467841"/>
    </source>
</evidence>